<dbReference type="InterPro" id="IPR016932">
    <property type="entry name" value="UCP029669"/>
</dbReference>
<dbReference type="Gene3D" id="3.90.1530.10">
    <property type="entry name" value="Conserved hypothetical protein from pyrococcus furiosus pfu- 392566-001, ParB domain"/>
    <property type="match status" value="1"/>
</dbReference>
<dbReference type="InterPro" id="IPR014956">
    <property type="entry name" value="ParBc_2"/>
</dbReference>
<dbReference type="Gene3D" id="1.10.8.10">
    <property type="entry name" value="DNA helicase RuvA subunit, C-terminal domain"/>
    <property type="match status" value="1"/>
</dbReference>
<proteinExistence type="predicted"/>
<protein>
    <submittedName>
        <fullName evidence="1">Putative ParB-like nuclease</fullName>
    </submittedName>
</protein>
<dbReference type="AlphaFoldDB" id="B2JMU3"/>
<name>B2JMU3_PARP8</name>
<dbReference type="PIRSF" id="PIRSF029669">
    <property type="entry name" value="UCP029669"/>
    <property type="match status" value="1"/>
</dbReference>
<dbReference type="EMBL" id="CP001044">
    <property type="protein sequence ID" value="ACC74336.1"/>
    <property type="molecule type" value="Genomic_DNA"/>
</dbReference>
<dbReference type="CDD" id="cd16390">
    <property type="entry name" value="ParB_N_Srx_like"/>
    <property type="match status" value="1"/>
</dbReference>
<accession>B2JMU3</accession>
<dbReference type="eggNOG" id="COG4318">
    <property type="taxonomic scope" value="Bacteria"/>
</dbReference>
<dbReference type="OrthoDB" id="323572at2"/>
<keyword evidence="2" id="KW-1185">Reference proteome</keyword>
<evidence type="ECO:0000313" key="1">
    <source>
        <dbReference type="EMBL" id="ACC74336.1"/>
    </source>
</evidence>
<dbReference type="InterPro" id="IPR036086">
    <property type="entry name" value="ParB/Sulfiredoxin_sf"/>
</dbReference>
<reference evidence="2" key="1">
    <citation type="journal article" date="2014" name="Stand. Genomic Sci.">
        <title>Complete genome sequence of Burkholderia phymatum STM815(T), a broad host range and efficient nitrogen-fixing symbiont of Mimosa species.</title>
        <authorList>
            <person name="Moulin L."/>
            <person name="Klonowska A."/>
            <person name="Caroline B."/>
            <person name="Booth K."/>
            <person name="Vriezen J.A."/>
            <person name="Melkonian R."/>
            <person name="James E.K."/>
            <person name="Young J.P."/>
            <person name="Bena G."/>
            <person name="Hauser L."/>
            <person name="Land M."/>
            <person name="Kyrpides N."/>
            <person name="Bruce D."/>
            <person name="Chain P."/>
            <person name="Copeland A."/>
            <person name="Pitluck S."/>
            <person name="Woyke T."/>
            <person name="Lizotte-Waniewski M."/>
            <person name="Bristow J."/>
            <person name="Riley M."/>
        </authorList>
    </citation>
    <scope>NUCLEOTIDE SEQUENCE [LARGE SCALE GENOMIC DNA]</scope>
    <source>
        <strain evidence="2">DSM 17167 / CIP 108236 / LMG 21445 / STM815</strain>
    </source>
</reference>
<sequence length="203" mass="22494">MRTLEIDALRPTQGTHGRREVEKKADAYRAMSEHDLAQSIRDKPVPIVNGPASMCFATDHHHVAAALKLAGIGHVPVIVVADLSSLSESRFWVEMENNHWVHPFDAHGRRMAFRALPQHVWESQEDDFRDLAAAARDAGGYVKTDVPLAEFRWAAFFRRYLPAPTSESEYQALIPKAAALARTELALGLPGFEEASASAASQR</sequence>
<dbReference type="HOGENOM" id="CLU_090314_0_0_4"/>
<gene>
    <name evidence="1" type="ordered locus">Bphy_5254</name>
</gene>
<dbReference type="KEGG" id="bph:Bphy_5254"/>
<organism evidence="1 2">
    <name type="scientific">Paraburkholderia phymatum (strain DSM 17167 / CIP 108236 / LMG 21445 / STM815)</name>
    <name type="common">Burkholderia phymatum</name>
    <dbReference type="NCBI Taxonomy" id="391038"/>
    <lineage>
        <taxon>Bacteria</taxon>
        <taxon>Pseudomonadati</taxon>
        <taxon>Pseudomonadota</taxon>
        <taxon>Betaproteobacteria</taxon>
        <taxon>Burkholderiales</taxon>
        <taxon>Burkholderiaceae</taxon>
        <taxon>Paraburkholderia</taxon>
    </lineage>
</organism>
<dbReference type="SUPFAM" id="SSF110849">
    <property type="entry name" value="ParB/Sulfiredoxin"/>
    <property type="match status" value="1"/>
</dbReference>
<dbReference type="Proteomes" id="UP000001192">
    <property type="component" value="Chromosome 2"/>
</dbReference>
<dbReference type="STRING" id="391038.Bphy_5254"/>
<dbReference type="Pfam" id="PF08857">
    <property type="entry name" value="ParBc_2"/>
    <property type="match status" value="1"/>
</dbReference>
<evidence type="ECO:0000313" key="2">
    <source>
        <dbReference type="Proteomes" id="UP000001192"/>
    </source>
</evidence>